<feature type="domain" description="PB1" evidence="2">
    <location>
        <begin position="610"/>
        <end position="690"/>
    </location>
</feature>
<evidence type="ECO:0000256" key="1">
    <source>
        <dbReference type="SAM" id="MobiDB-lite"/>
    </source>
</evidence>
<dbReference type="GO" id="GO:0009725">
    <property type="term" value="P:response to hormone"/>
    <property type="evidence" value="ECO:0007669"/>
    <property type="project" value="InterPro"/>
</dbReference>
<dbReference type="Gene3D" id="2.30.30.1040">
    <property type="match status" value="1"/>
</dbReference>
<dbReference type="GO" id="GO:0006355">
    <property type="term" value="P:regulation of DNA-templated transcription"/>
    <property type="evidence" value="ECO:0007669"/>
    <property type="project" value="InterPro"/>
</dbReference>
<dbReference type="PANTHER" id="PTHR31384:SF86">
    <property type="entry name" value="AUXIN RESPONSE FACTOR 10"/>
    <property type="match status" value="1"/>
</dbReference>
<dbReference type="GO" id="GO:0003677">
    <property type="term" value="F:DNA binding"/>
    <property type="evidence" value="ECO:0007669"/>
    <property type="project" value="InterPro"/>
</dbReference>
<feature type="compositionally biased region" description="Basic residues" evidence="1">
    <location>
        <begin position="76"/>
        <end position="89"/>
    </location>
</feature>
<feature type="compositionally biased region" description="Basic and acidic residues" evidence="1">
    <location>
        <begin position="216"/>
        <end position="229"/>
    </location>
</feature>
<feature type="compositionally biased region" description="Low complexity" evidence="1">
    <location>
        <begin position="138"/>
        <end position="147"/>
    </location>
</feature>
<feature type="region of interest" description="Disordered" evidence="1">
    <location>
        <begin position="487"/>
        <end position="517"/>
    </location>
</feature>
<name>A0A453CHL1_AEGTS</name>
<dbReference type="PANTHER" id="PTHR31384">
    <property type="entry name" value="AUXIN RESPONSE FACTOR 4-RELATED"/>
    <property type="match status" value="1"/>
</dbReference>
<feature type="compositionally biased region" description="Pro residues" evidence="1">
    <location>
        <begin position="203"/>
        <end position="214"/>
    </location>
</feature>
<dbReference type="InterPro" id="IPR010525">
    <property type="entry name" value="ARF_dom"/>
</dbReference>
<reference evidence="3" key="3">
    <citation type="journal article" date="2017" name="Nature">
        <title>Genome sequence of the progenitor of the wheat D genome Aegilops tauschii.</title>
        <authorList>
            <person name="Luo M.C."/>
            <person name="Gu Y.Q."/>
            <person name="Puiu D."/>
            <person name="Wang H."/>
            <person name="Twardziok S.O."/>
            <person name="Deal K.R."/>
            <person name="Huo N."/>
            <person name="Zhu T."/>
            <person name="Wang L."/>
            <person name="Wang Y."/>
            <person name="McGuire P.E."/>
            <person name="Liu S."/>
            <person name="Long H."/>
            <person name="Ramasamy R.K."/>
            <person name="Rodriguez J.C."/>
            <person name="Van S.L."/>
            <person name="Yuan L."/>
            <person name="Wang Z."/>
            <person name="Xia Z."/>
            <person name="Xiao L."/>
            <person name="Anderson O.D."/>
            <person name="Ouyang S."/>
            <person name="Liang Y."/>
            <person name="Zimin A.V."/>
            <person name="Pertea G."/>
            <person name="Qi P."/>
            <person name="Bennetzen J.L."/>
            <person name="Dai X."/>
            <person name="Dawson M.W."/>
            <person name="Muller H.G."/>
            <person name="Kugler K."/>
            <person name="Rivarola-Duarte L."/>
            <person name="Spannagl M."/>
            <person name="Mayer K.F.X."/>
            <person name="Lu F.H."/>
            <person name="Bevan M.W."/>
            <person name="Leroy P."/>
            <person name="Li P."/>
            <person name="You F.M."/>
            <person name="Sun Q."/>
            <person name="Liu Z."/>
            <person name="Lyons E."/>
            <person name="Wicker T."/>
            <person name="Salzberg S.L."/>
            <person name="Devos K.M."/>
            <person name="Dvorak J."/>
        </authorList>
    </citation>
    <scope>NUCLEOTIDE SEQUENCE [LARGE SCALE GENOMIC DNA]</scope>
    <source>
        <strain evidence="3">cv. AL8/78</strain>
    </source>
</reference>
<keyword evidence="4" id="KW-1185">Reference proteome</keyword>
<dbReference type="EnsemblPlants" id="AET2Gv20849000.2">
    <property type="protein sequence ID" value="AET2Gv20849000.2"/>
    <property type="gene ID" value="AET2Gv20849000"/>
</dbReference>
<feature type="region of interest" description="Disordered" evidence="1">
    <location>
        <begin position="28"/>
        <end position="48"/>
    </location>
</feature>
<evidence type="ECO:0000313" key="3">
    <source>
        <dbReference type="EnsemblPlants" id="AET2Gv20849000.2"/>
    </source>
</evidence>
<dbReference type="Proteomes" id="UP000015105">
    <property type="component" value="Chromosome 2D"/>
</dbReference>
<evidence type="ECO:0000259" key="2">
    <source>
        <dbReference type="PROSITE" id="PS51745"/>
    </source>
</evidence>
<proteinExistence type="predicted"/>
<reference evidence="4" key="2">
    <citation type="journal article" date="2017" name="Nat. Plants">
        <title>The Aegilops tauschii genome reveals multiple impacts of transposons.</title>
        <authorList>
            <person name="Zhao G."/>
            <person name="Zou C."/>
            <person name="Li K."/>
            <person name="Wang K."/>
            <person name="Li T."/>
            <person name="Gao L."/>
            <person name="Zhang X."/>
            <person name="Wang H."/>
            <person name="Yang Z."/>
            <person name="Liu X."/>
            <person name="Jiang W."/>
            <person name="Mao L."/>
            <person name="Kong X."/>
            <person name="Jiao Y."/>
            <person name="Jia J."/>
        </authorList>
    </citation>
    <scope>NUCLEOTIDE SEQUENCE [LARGE SCALE GENOMIC DNA]</scope>
    <source>
        <strain evidence="4">cv. AL8/78</strain>
    </source>
</reference>
<reference evidence="3" key="4">
    <citation type="submission" date="2019-03" db="UniProtKB">
        <authorList>
            <consortium name="EnsemblPlants"/>
        </authorList>
    </citation>
    <scope>IDENTIFICATION</scope>
</reference>
<evidence type="ECO:0000313" key="4">
    <source>
        <dbReference type="Proteomes" id="UP000015105"/>
    </source>
</evidence>
<feature type="compositionally biased region" description="Basic residues" evidence="1">
    <location>
        <begin position="126"/>
        <end position="137"/>
    </location>
</feature>
<dbReference type="InterPro" id="IPR053793">
    <property type="entry name" value="PB1-like"/>
</dbReference>
<reference evidence="4" key="1">
    <citation type="journal article" date="2014" name="Science">
        <title>Ancient hybridizations among the ancestral genomes of bread wheat.</title>
        <authorList>
            <consortium name="International Wheat Genome Sequencing Consortium,"/>
            <person name="Marcussen T."/>
            <person name="Sandve S.R."/>
            <person name="Heier L."/>
            <person name="Spannagl M."/>
            <person name="Pfeifer M."/>
            <person name="Jakobsen K.S."/>
            <person name="Wulff B.B."/>
            <person name="Steuernagel B."/>
            <person name="Mayer K.F."/>
            <person name="Olsen O.A."/>
        </authorList>
    </citation>
    <scope>NUCLEOTIDE SEQUENCE [LARGE SCALE GENOMIC DNA]</scope>
    <source>
        <strain evidence="4">cv. AL8/78</strain>
    </source>
</reference>
<dbReference type="PROSITE" id="PS51745">
    <property type="entry name" value="PB1"/>
    <property type="match status" value="1"/>
</dbReference>
<dbReference type="AlphaFoldDB" id="A0A453CHL1"/>
<sequence>PSAAAAPAYGVVAREGRQDAHLHRAVVPGGRRRRRRRRRGRAPLRRPAALAGLRGEHVHRAARRRRRLLLPAGPRRAGRRHRRPVRRARAGPPPLPRLRRALHGRPADRRGLRQDPPRPAPPGRAGGRRGRRRRRRAGASGRPPQAGLLRQDAHAVRRQQRRRLLGAPLLRRDHLPAARLQLGAAGAEHHRQGRARGRVQVPPHLPGHPAPPPAHHGMEQLREPEEAPRRRLRGNASSGDGGAATAKGKVPAEDVVAAARLAAAGQPFEVVYYPRASTPEFCVRAGAVRAAMQVQWCPGMRFKMAFETEDSSRISWFMGTVAGIHAADPSRWPQSPWRLLQVTWDEPELLQNVKRVCPWLVELVSSMPNLHLPSFSPPRKKPRIPSYADFPFEGQLFHPPPPPFPPNHGHHHQQDQLLHHSFPFFPFPDSNGAPLAGIQGARHAQFGPSFSDLHLSNLQSSLLYAGGAVRRPAADHVAPRAPRTISTDLTIGTSPAREDDNITTRAPTKKAGGGDVKPAPTLLLFGQAILTEEQMKSSSAGGDAATSPVAGGCGSPNWDVEKAPNLSEGSGSGSGVIQGSPSNNNTSSWRLQWFGDSSGQAAPELLGLEPGQCKVFVESDAVGRILDLSALGSFEELYGRMSEMFGMECAELRNHVLYRSAAGEVKHIGDEPFSAFVKSARRLTILTDAGSDNIGG</sequence>
<reference evidence="3" key="5">
    <citation type="journal article" date="2021" name="G3 (Bethesda)">
        <title>Aegilops tauschii genome assembly Aet v5.0 features greater sequence contiguity and improved annotation.</title>
        <authorList>
            <person name="Wang L."/>
            <person name="Zhu T."/>
            <person name="Rodriguez J.C."/>
            <person name="Deal K.R."/>
            <person name="Dubcovsky J."/>
            <person name="McGuire P.E."/>
            <person name="Lux T."/>
            <person name="Spannagl M."/>
            <person name="Mayer K.F.X."/>
            <person name="Baldrich P."/>
            <person name="Meyers B.C."/>
            <person name="Huo N."/>
            <person name="Gu Y.Q."/>
            <person name="Zhou H."/>
            <person name="Devos K.M."/>
            <person name="Bennetzen J.L."/>
            <person name="Unver T."/>
            <person name="Budak H."/>
            <person name="Gulick P.J."/>
            <person name="Galiba G."/>
            <person name="Kalapos B."/>
            <person name="Nelson D.R."/>
            <person name="Li P."/>
            <person name="You F.M."/>
            <person name="Luo M.C."/>
            <person name="Dvorak J."/>
        </authorList>
    </citation>
    <scope>NUCLEOTIDE SEQUENCE [LARGE SCALE GENOMIC DNA]</scope>
    <source>
        <strain evidence="3">cv. AL8/78</strain>
    </source>
</reference>
<feature type="region of interest" description="Disordered" evidence="1">
    <location>
        <begin position="535"/>
        <end position="582"/>
    </location>
</feature>
<dbReference type="GO" id="GO:0005634">
    <property type="term" value="C:nucleus"/>
    <property type="evidence" value="ECO:0007669"/>
    <property type="project" value="InterPro"/>
</dbReference>
<feature type="compositionally biased region" description="Basic residues" evidence="1">
    <location>
        <begin position="30"/>
        <end position="44"/>
    </location>
</feature>
<organism evidence="3 4">
    <name type="scientific">Aegilops tauschii subsp. strangulata</name>
    <name type="common">Goatgrass</name>
    <dbReference type="NCBI Taxonomy" id="200361"/>
    <lineage>
        <taxon>Eukaryota</taxon>
        <taxon>Viridiplantae</taxon>
        <taxon>Streptophyta</taxon>
        <taxon>Embryophyta</taxon>
        <taxon>Tracheophyta</taxon>
        <taxon>Spermatophyta</taxon>
        <taxon>Magnoliopsida</taxon>
        <taxon>Liliopsida</taxon>
        <taxon>Poales</taxon>
        <taxon>Poaceae</taxon>
        <taxon>BOP clade</taxon>
        <taxon>Pooideae</taxon>
        <taxon>Triticodae</taxon>
        <taxon>Triticeae</taxon>
        <taxon>Triticinae</taxon>
        <taxon>Aegilops</taxon>
    </lineage>
</organism>
<dbReference type="Gramene" id="AET2Gv20849000.2">
    <property type="protein sequence ID" value="AET2Gv20849000.2"/>
    <property type="gene ID" value="AET2Gv20849000"/>
</dbReference>
<protein>
    <recommendedName>
        <fullName evidence="2">PB1 domain-containing protein</fullName>
    </recommendedName>
</protein>
<feature type="region of interest" description="Disordered" evidence="1">
    <location>
        <begin position="66"/>
        <end position="158"/>
    </location>
</feature>
<accession>A0A453CHL1</accession>
<dbReference type="Gene3D" id="3.10.20.90">
    <property type="entry name" value="Phosphatidylinositol 3-kinase Catalytic Subunit, Chain A, domain 1"/>
    <property type="match status" value="1"/>
</dbReference>
<dbReference type="InterPro" id="IPR044835">
    <property type="entry name" value="ARF_plant"/>
</dbReference>
<feature type="region of interest" description="Disordered" evidence="1">
    <location>
        <begin position="184"/>
        <end position="249"/>
    </location>
</feature>
<feature type="compositionally biased region" description="Basic and acidic residues" evidence="1">
    <location>
        <begin position="105"/>
        <end position="116"/>
    </location>
</feature>
<dbReference type="FunFam" id="2.30.30.1040:FF:000002">
    <property type="entry name" value="Auxin response factor"/>
    <property type="match status" value="1"/>
</dbReference>
<dbReference type="Pfam" id="PF06507">
    <property type="entry name" value="ARF_AD"/>
    <property type="match status" value="1"/>
</dbReference>